<evidence type="ECO:0000313" key="7">
    <source>
        <dbReference type="EMBL" id="OIS96556.1"/>
    </source>
</evidence>
<keyword evidence="5" id="KW-0472">Membrane</keyword>
<dbReference type="PANTHER" id="PTHR33248">
    <property type="entry name" value="ZINC ION-BINDING PROTEIN"/>
    <property type="match status" value="1"/>
</dbReference>
<evidence type="ECO:0000259" key="6">
    <source>
        <dbReference type="PROSITE" id="PS51999"/>
    </source>
</evidence>
<dbReference type="Proteomes" id="UP000187609">
    <property type="component" value="Unassembled WGS sequence"/>
</dbReference>
<evidence type="ECO:0000313" key="8">
    <source>
        <dbReference type="Proteomes" id="UP000187609"/>
    </source>
</evidence>
<organism evidence="7 8">
    <name type="scientific">Nicotiana attenuata</name>
    <name type="common">Coyote tobacco</name>
    <dbReference type="NCBI Taxonomy" id="49451"/>
    <lineage>
        <taxon>Eukaryota</taxon>
        <taxon>Viridiplantae</taxon>
        <taxon>Streptophyta</taxon>
        <taxon>Embryophyta</taxon>
        <taxon>Tracheophyta</taxon>
        <taxon>Spermatophyta</taxon>
        <taxon>Magnoliopsida</taxon>
        <taxon>eudicotyledons</taxon>
        <taxon>Gunneridae</taxon>
        <taxon>Pentapetalae</taxon>
        <taxon>asterids</taxon>
        <taxon>lamiids</taxon>
        <taxon>Solanales</taxon>
        <taxon>Solanaceae</taxon>
        <taxon>Nicotianoideae</taxon>
        <taxon>Nicotianeae</taxon>
        <taxon>Nicotiana</taxon>
    </lineage>
</organism>
<dbReference type="STRING" id="49451.A0A1J6HUM4"/>
<comment type="caution">
    <text evidence="7">The sequence shown here is derived from an EMBL/GenBank/DDBJ whole genome shotgun (WGS) entry which is preliminary data.</text>
</comment>
<proteinExistence type="predicted"/>
<keyword evidence="2 4" id="KW-0863">Zinc-finger</keyword>
<dbReference type="GO" id="GO:0008270">
    <property type="term" value="F:zinc ion binding"/>
    <property type="evidence" value="ECO:0007669"/>
    <property type="project" value="UniProtKB-KW"/>
</dbReference>
<name>A0A1J6HUM4_NICAT</name>
<dbReference type="PROSITE" id="PS51999">
    <property type="entry name" value="ZF_GRF"/>
    <property type="match status" value="1"/>
</dbReference>
<keyword evidence="5" id="KW-0812">Transmembrane</keyword>
<feature type="transmembrane region" description="Helical" evidence="5">
    <location>
        <begin position="84"/>
        <end position="103"/>
    </location>
</feature>
<evidence type="ECO:0000256" key="3">
    <source>
        <dbReference type="ARBA" id="ARBA00022833"/>
    </source>
</evidence>
<sequence>MHNLRKFCYCGEEAVVIQSWSVDNPGRRFYGCPFYERDSRSACNFFMWFDPPTPEHLKVVILGLLKKKRAFDAMLKENRNQRNWRRLCVLILITIVLKLIVLGSSKDCYIM</sequence>
<protein>
    <recommendedName>
        <fullName evidence="6">GRF-type domain-containing protein</fullName>
    </recommendedName>
</protein>
<dbReference type="AlphaFoldDB" id="A0A1J6HUM4"/>
<evidence type="ECO:0000256" key="4">
    <source>
        <dbReference type="PROSITE-ProRule" id="PRU01343"/>
    </source>
</evidence>
<dbReference type="EMBL" id="MJEQ01037193">
    <property type="protein sequence ID" value="OIS96556.1"/>
    <property type="molecule type" value="Genomic_DNA"/>
</dbReference>
<evidence type="ECO:0000256" key="2">
    <source>
        <dbReference type="ARBA" id="ARBA00022771"/>
    </source>
</evidence>
<dbReference type="SMR" id="A0A1J6HUM4"/>
<keyword evidence="3" id="KW-0862">Zinc</keyword>
<evidence type="ECO:0000256" key="5">
    <source>
        <dbReference type="SAM" id="Phobius"/>
    </source>
</evidence>
<reference evidence="7" key="1">
    <citation type="submission" date="2016-11" db="EMBL/GenBank/DDBJ databases">
        <title>The genome of Nicotiana attenuata.</title>
        <authorList>
            <person name="Xu S."/>
            <person name="Brockmoeller T."/>
            <person name="Gaquerel E."/>
            <person name="Navarro A."/>
            <person name="Kuhl H."/>
            <person name="Gase K."/>
            <person name="Ling Z."/>
            <person name="Zhou W."/>
            <person name="Kreitzer C."/>
            <person name="Stanke M."/>
            <person name="Tang H."/>
            <person name="Lyons E."/>
            <person name="Pandey P."/>
            <person name="Pandey S.P."/>
            <person name="Timmermann B."/>
            <person name="Baldwin I.T."/>
        </authorList>
    </citation>
    <scope>NUCLEOTIDE SEQUENCE [LARGE SCALE GENOMIC DNA]</scope>
    <source>
        <strain evidence="7">UT</strain>
    </source>
</reference>
<accession>A0A1J6HUM4</accession>
<dbReference type="OMA" id="MWFDPPT"/>
<feature type="domain" description="GRF-type" evidence="6">
    <location>
        <begin position="8"/>
        <end position="52"/>
    </location>
</feature>
<dbReference type="InterPro" id="IPR010666">
    <property type="entry name" value="Znf_GRF"/>
</dbReference>
<gene>
    <name evidence="7" type="ORF">A4A49_25874</name>
</gene>
<keyword evidence="8" id="KW-1185">Reference proteome</keyword>
<keyword evidence="1" id="KW-0479">Metal-binding</keyword>
<dbReference type="Pfam" id="PF06839">
    <property type="entry name" value="Zn_ribbon_GRF"/>
    <property type="match status" value="1"/>
</dbReference>
<dbReference type="Gramene" id="OIS96556">
    <property type="protein sequence ID" value="OIS96556"/>
    <property type="gene ID" value="A4A49_25874"/>
</dbReference>
<evidence type="ECO:0000256" key="1">
    <source>
        <dbReference type="ARBA" id="ARBA00022723"/>
    </source>
</evidence>
<keyword evidence="5" id="KW-1133">Transmembrane helix</keyword>